<evidence type="ECO:0000313" key="4">
    <source>
        <dbReference type="Proteomes" id="UP000572754"/>
    </source>
</evidence>
<feature type="region of interest" description="Disordered" evidence="1">
    <location>
        <begin position="167"/>
        <end position="195"/>
    </location>
</feature>
<proteinExistence type="predicted"/>
<feature type="compositionally biased region" description="Low complexity" evidence="1">
    <location>
        <begin position="167"/>
        <end position="191"/>
    </location>
</feature>
<accession>A0A8H5XA30</accession>
<evidence type="ECO:0000313" key="3">
    <source>
        <dbReference type="EMBL" id="KAF5686809.1"/>
    </source>
</evidence>
<dbReference type="Proteomes" id="UP000572754">
    <property type="component" value="Unassembled WGS sequence"/>
</dbReference>
<dbReference type="EMBL" id="JAAQPE010000086">
    <property type="protein sequence ID" value="KAF5686809.1"/>
    <property type="molecule type" value="Genomic_DNA"/>
</dbReference>
<protein>
    <recommendedName>
        <fullName evidence="2">WSC domain-containing protein</fullName>
    </recommendedName>
</protein>
<gene>
    <name evidence="3" type="ORF">FCIRC_2678</name>
</gene>
<reference evidence="3 4" key="2">
    <citation type="submission" date="2020-05" db="EMBL/GenBank/DDBJ databases">
        <title>Identification and distribution of gene clusters putatively required for synthesis of sphingolipid metabolism inhibitors in phylogenetically diverse species of the filamentous fungus Fusarium.</title>
        <authorList>
            <person name="Kim H.-S."/>
            <person name="Busman M."/>
            <person name="Brown D.W."/>
            <person name="Divon H."/>
            <person name="Uhlig S."/>
            <person name="Proctor R.H."/>
        </authorList>
    </citation>
    <scope>NUCLEOTIDE SEQUENCE [LARGE SCALE GENOMIC DNA]</scope>
    <source>
        <strain evidence="3 4">NRRL 25331</strain>
    </source>
</reference>
<name>A0A8H5XA30_FUSCI</name>
<comment type="caution">
    <text evidence="3">The sequence shown here is derived from an EMBL/GenBank/DDBJ whole genome shotgun (WGS) entry which is preliminary data.</text>
</comment>
<dbReference type="Pfam" id="PF01822">
    <property type="entry name" value="WSC"/>
    <property type="match status" value="1"/>
</dbReference>
<reference evidence="4" key="1">
    <citation type="journal article" date="2020" name="BMC Genomics">
        <title>Correction to: Identification and distribution of gene clusters required for synthesis of sphingolipid metabolism inhibitors in diverse species of the filamentous fungus Fusarium.</title>
        <authorList>
            <person name="Kim H.S."/>
            <person name="Lohmar J.M."/>
            <person name="Busman M."/>
            <person name="Brown D.W."/>
            <person name="Naumann T.A."/>
            <person name="Divon H.H."/>
            <person name="Lysoe E."/>
            <person name="Uhlig S."/>
            <person name="Proctor R.H."/>
        </authorList>
    </citation>
    <scope>NUCLEOTIDE SEQUENCE [LARGE SCALE GENOMIC DNA]</scope>
    <source>
        <strain evidence="4">NRRL 25331</strain>
    </source>
</reference>
<keyword evidence="4" id="KW-1185">Reference proteome</keyword>
<dbReference type="AlphaFoldDB" id="A0A8H5XA30"/>
<organism evidence="3 4">
    <name type="scientific">Fusarium circinatum</name>
    <name type="common">Pitch canker fungus</name>
    <name type="synonym">Gibberella circinata</name>
    <dbReference type="NCBI Taxonomy" id="48490"/>
    <lineage>
        <taxon>Eukaryota</taxon>
        <taxon>Fungi</taxon>
        <taxon>Dikarya</taxon>
        <taxon>Ascomycota</taxon>
        <taxon>Pezizomycotina</taxon>
        <taxon>Sordariomycetes</taxon>
        <taxon>Hypocreomycetidae</taxon>
        <taxon>Hypocreales</taxon>
        <taxon>Nectriaceae</taxon>
        <taxon>Fusarium</taxon>
        <taxon>Fusarium fujikuroi species complex</taxon>
    </lineage>
</organism>
<feature type="region of interest" description="Disordered" evidence="1">
    <location>
        <begin position="442"/>
        <end position="497"/>
    </location>
</feature>
<evidence type="ECO:0000259" key="2">
    <source>
        <dbReference type="Pfam" id="PF01822"/>
    </source>
</evidence>
<sequence length="635" mass="69096">MSSALVTSLPIFADAGSSMTLVADVLGADADHTTYVLNCPYVDPESEEFQTMDDCGVYNNTYIIGPYMSKTLPPGAASTGDFDLFVTMPGDAEDDWKFSIHCEMSRTVATKCTTINIGGNDDGHPTATITNTADLEDYGFRTFDYGAVSITAGQELLDAKHASATATASDATKTKASGSDASGSETSSEATPANTSGGLSSFARAFGALSLAGVAAALIMQLQSLNHNLLKPDCTLSPHGMSKHNFKVMSQDLNVMTLFIVDHEEKPGGVDVLDNDRCNVNCQNGLNDNCIRVPEGSVPKGEMLFNVFKIGPRQFNGPKRYAKGHGKLGKITAQGCYDVKARPSSPEHIRIVNYETRLECARFCAAEGKPLALIGATCYCVKSYPRFDLAAQLRKCYLPCFSDEDETCRRPYTYMPPYQRKNLERDYISVYDTGLGVDVEIDSSWPTDEEEDEIPKAFEMSKVSKEAPETSEASKETASEPSDMDQPPKQPCHKAEYPSPLSHYFKDNTPAKCHHFCSQGGWNKKSELPESMCNLQCPGNSLYQCGGNANAYTVYDLGTSGKLPDDTKPPRQAEQCFEELPRKVELMSVSEINKPREVCINKCRSAGKPVAFGPVSLLGEKASRLWPSVEDPIAT</sequence>
<feature type="domain" description="WSC" evidence="2">
    <location>
        <begin position="334"/>
        <end position="408"/>
    </location>
</feature>
<feature type="compositionally biased region" description="Basic and acidic residues" evidence="1">
    <location>
        <begin position="462"/>
        <end position="478"/>
    </location>
</feature>
<dbReference type="InterPro" id="IPR002889">
    <property type="entry name" value="WSC_carb-bd"/>
</dbReference>
<evidence type="ECO:0000256" key="1">
    <source>
        <dbReference type="SAM" id="MobiDB-lite"/>
    </source>
</evidence>